<keyword evidence="4" id="KW-1185">Reference proteome</keyword>
<evidence type="ECO:0000313" key="3">
    <source>
        <dbReference type="EMBL" id="TNM65296.1"/>
    </source>
</evidence>
<accession>A0A5C4XP34</accession>
<dbReference type="Proteomes" id="UP000311605">
    <property type="component" value="Unassembled WGS sequence"/>
</dbReference>
<dbReference type="GO" id="GO:0003677">
    <property type="term" value="F:DNA binding"/>
    <property type="evidence" value="ECO:0007669"/>
    <property type="project" value="InterPro"/>
</dbReference>
<name>A0A5C4XP34_9HYPH</name>
<sequence>MARTSSPRLDATKIADRDQDLPDPVDWEVGRRIFSRRKQLRLSQTALGEGIGVSFQQIQKYERGSNRVSTSALYRISAVLDVPMGYFFATLPDPGHSRQTPLGRQLDTHLDFVASEEGRRLVDTFLRLPKPLRPRFIAMLDTLNAVHADKR</sequence>
<reference evidence="3 4" key="1">
    <citation type="submission" date="2019-06" db="EMBL/GenBank/DDBJ databases">
        <title>The draft genome of Rhizobium smilacinae PTYR-5.</title>
        <authorList>
            <person name="Liu L."/>
            <person name="Li L."/>
            <person name="Zhang X."/>
        </authorList>
    </citation>
    <scope>NUCLEOTIDE SEQUENCE [LARGE SCALE GENOMIC DNA]</scope>
    <source>
        <strain evidence="3 4">PTYR-5</strain>
    </source>
</reference>
<dbReference type="SMART" id="SM00530">
    <property type="entry name" value="HTH_XRE"/>
    <property type="match status" value="1"/>
</dbReference>
<dbReference type="Pfam" id="PF01381">
    <property type="entry name" value="HTH_3"/>
    <property type="match status" value="1"/>
</dbReference>
<dbReference type="InterPro" id="IPR010982">
    <property type="entry name" value="Lambda_DNA-bd_dom_sf"/>
</dbReference>
<protein>
    <submittedName>
        <fullName evidence="3">Helix-turn-helix domain-containing protein</fullName>
    </submittedName>
</protein>
<feature type="compositionally biased region" description="Basic and acidic residues" evidence="1">
    <location>
        <begin position="10"/>
        <end position="20"/>
    </location>
</feature>
<evidence type="ECO:0000256" key="1">
    <source>
        <dbReference type="SAM" id="MobiDB-lite"/>
    </source>
</evidence>
<evidence type="ECO:0000259" key="2">
    <source>
        <dbReference type="PROSITE" id="PS50943"/>
    </source>
</evidence>
<dbReference type="PROSITE" id="PS50943">
    <property type="entry name" value="HTH_CROC1"/>
    <property type="match status" value="1"/>
</dbReference>
<dbReference type="AlphaFoldDB" id="A0A5C4XP34"/>
<dbReference type="RefSeq" id="WP_139672743.1">
    <property type="nucleotide sequence ID" value="NZ_VDMN01000001.1"/>
</dbReference>
<evidence type="ECO:0000313" key="4">
    <source>
        <dbReference type="Proteomes" id="UP000311605"/>
    </source>
</evidence>
<dbReference type="OrthoDB" id="8404757at2"/>
<gene>
    <name evidence="3" type="ORF">FHP24_03170</name>
</gene>
<comment type="caution">
    <text evidence="3">The sequence shown here is derived from an EMBL/GenBank/DDBJ whole genome shotgun (WGS) entry which is preliminary data.</text>
</comment>
<dbReference type="EMBL" id="VDMN01000001">
    <property type="protein sequence ID" value="TNM65296.1"/>
    <property type="molecule type" value="Genomic_DNA"/>
</dbReference>
<dbReference type="SUPFAM" id="SSF47413">
    <property type="entry name" value="lambda repressor-like DNA-binding domains"/>
    <property type="match status" value="1"/>
</dbReference>
<dbReference type="CDD" id="cd00093">
    <property type="entry name" value="HTH_XRE"/>
    <property type="match status" value="1"/>
</dbReference>
<feature type="domain" description="HTH cro/C1-type" evidence="2">
    <location>
        <begin position="37"/>
        <end position="87"/>
    </location>
</feature>
<organism evidence="3 4">
    <name type="scientific">Aliirhizobium smilacinae</name>
    <dbReference type="NCBI Taxonomy" id="1395944"/>
    <lineage>
        <taxon>Bacteria</taxon>
        <taxon>Pseudomonadati</taxon>
        <taxon>Pseudomonadota</taxon>
        <taxon>Alphaproteobacteria</taxon>
        <taxon>Hyphomicrobiales</taxon>
        <taxon>Rhizobiaceae</taxon>
        <taxon>Aliirhizobium</taxon>
    </lineage>
</organism>
<dbReference type="Gene3D" id="1.10.260.40">
    <property type="entry name" value="lambda repressor-like DNA-binding domains"/>
    <property type="match status" value="1"/>
</dbReference>
<proteinExistence type="predicted"/>
<feature type="region of interest" description="Disordered" evidence="1">
    <location>
        <begin position="1"/>
        <end position="21"/>
    </location>
</feature>
<dbReference type="InterPro" id="IPR001387">
    <property type="entry name" value="Cro/C1-type_HTH"/>
</dbReference>